<evidence type="ECO:0000313" key="7">
    <source>
        <dbReference type="EMBL" id="EKD02446.1"/>
    </source>
</evidence>
<dbReference type="InParanoid" id="K1VP90"/>
<comment type="similarity">
    <text evidence="2">Belongs to the FIP1 family.</text>
</comment>
<feature type="compositionally biased region" description="Low complexity" evidence="5">
    <location>
        <begin position="106"/>
        <end position="126"/>
    </location>
</feature>
<protein>
    <recommendedName>
        <fullName evidence="6">Pre-mRNA polyadenylation factor Fip1 domain-containing protein</fullName>
    </recommendedName>
</protein>
<comment type="subcellular location">
    <subcellularLocation>
        <location evidence="1">Nucleus</location>
    </subcellularLocation>
</comment>
<evidence type="ECO:0000313" key="8">
    <source>
        <dbReference type="Proteomes" id="UP000006757"/>
    </source>
</evidence>
<dbReference type="OMA" id="KSDANDF"/>
<comment type="caution">
    <text evidence="7">The sequence shown here is derived from an EMBL/GenBank/DDBJ whole genome shotgun (WGS) entry which is preliminary data.</text>
</comment>
<evidence type="ECO:0000256" key="2">
    <source>
        <dbReference type="ARBA" id="ARBA00007459"/>
    </source>
</evidence>
<proteinExistence type="inferred from homology"/>
<dbReference type="InterPro" id="IPR051187">
    <property type="entry name" value="Pre-mRNA_3'-end_processing_reg"/>
</dbReference>
<feature type="domain" description="Pre-mRNA polyadenylation factor Fip1" evidence="6">
    <location>
        <begin position="177"/>
        <end position="220"/>
    </location>
</feature>
<gene>
    <name evidence="7" type="ORF">A1Q2_03206</name>
</gene>
<keyword evidence="4" id="KW-0539">Nucleus</keyword>
<feature type="compositionally biased region" description="Low complexity" evidence="5">
    <location>
        <begin position="321"/>
        <end position="336"/>
    </location>
</feature>
<feature type="compositionally biased region" description="Basic and acidic residues" evidence="5">
    <location>
        <begin position="474"/>
        <end position="491"/>
    </location>
</feature>
<dbReference type="eggNOG" id="KOG1049">
    <property type="taxonomic scope" value="Eukaryota"/>
</dbReference>
<dbReference type="OrthoDB" id="1917198at2759"/>
<feature type="compositionally biased region" description="Acidic residues" evidence="5">
    <location>
        <begin position="21"/>
        <end position="41"/>
    </location>
</feature>
<dbReference type="PANTHER" id="PTHR13484:SF0">
    <property type="entry name" value="PRE-MRNA 3'-END-PROCESSING FACTOR FIP1"/>
    <property type="match status" value="1"/>
</dbReference>
<accession>K1VP90</accession>
<feature type="compositionally biased region" description="Basic and acidic residues" evidence="5">
    <location>
        <begin position="392"/>
        <end position="467"/>
    </location>
</feature>
<evidence type="ECO:0000256" key="5">
    <source>
        <dbReference type="SAM" id="MobiDB-lite"/>
    </source>
</evidence>
<evidence type="ECO:0000256" key="3">
    <source>
        <dbReference type="ARBA" id="ARBA00022664"/>
    </source>
</evidence>
<evidence type="ECO:0000259" key="6">
    <source>
        <dbReference type="Pfam" id="PF05182"/>
    </source>
</evidence>
<feature type="region of interest" description="Disordered" evidence="5">
    <location>
        <begin position="284"/>
        <end position="491"/>
    </location>
</feature>
<evidence type="ECO:0000256" key="4">
    <source>
        <dbReference type="ARBA" id="ARBA00023242"/>
    </source>
</evidence>
<dbReference type="Proteomes" id="UP000006757">
    <property type="component" value="Unassembled WGS sequence"/>
</dbReference>
<dbReference type="GO" id="GO:0006397">
    <property type="term" value="P:mRNA processing"/>
    <property type="evidence" value="ECO:0007669"/>
    <property type="project" value="UniProtKB-KW"/>
</dbReference>
<dbReference type="AlphaFoldDB" id="K1VP90"/>
<organism evidence="7 8">
    <name type="scientific">Trichosporon asahii var. asahii (strain CBS 8904)</name>
    <name type="common">Yeast</name>
    <dbReference type="NCBI Taxonomy" id="1220162"/>
    <lineage>
        <taxon>Eukaryota</taxon>
        <taxon>Fungi</taxon>
        <taxon>Dikarya</taxon>
        <taxon>Basidiomycota</taxon>
        <taxon>Agaricomycotina</taxon>
        <taxon>Tremellomycetes</taxon>
        <taxon>Trichosporonales</taxon>
        <taxon>Trichosporonaceae</taxon>
        <taxon>Trichosporon</taxon>
    </lineage>
</organism>
<dbReference type="Pfam" id="PF05182">
    <property type="entry name" value="Fip1"/>
    <property type="match status" value="1"/>
</dbReference>
<evidence type="ECO:0000256" key="1">
    <source>
        <dbReference type="ARBA" id="ARBA00004123"/>
    </source>
</evidence>
<feature type="region of interest" description="Disordered" evidence="5">
    <location>
        <begin position="73"/>
        <end position="170"/>
    </location>
</feature>
<dbReference type="PANTHER" id="PTHR13484">
    <property type="entry name" value="FIP1-LIKE 1 PROTEIN"/>
    <property type="match status" value="1"/>
</dbReference>
<feature type="compositionally biased region" description="Low complexity" evidence="5">
    <location>
        <begin position="73"/>
        <end position="91"/>
    </location>
</feature>
<dbReference type="STRING" id="1220162.K1VP90"/>
<dbReference type="InterPro" id="IPR007854">
    <property type="entry name" value="Fip1_dom"/>
</dbReference>
<keyword evidence="8" id="KW-1185">Reference proteome</keyword>
<feature type="compositionally biased region" description="Polar residues" evidence="5">
    <location>
        <begin position="160"/>
        <end position="170"/>
    </location>
</feature>
<dbReference type="EMBL" id="AMBO01000282">
    <property type="protein sequence ID" value="EKD02446.1"/>
    <property type="molecule type" value="Genomic_DNA"/>
</dbReference>
<dbReference type="GO" id="GO:0005847">
    <property type="term" value="C:mRNA cleavage and polyadenylation specificity factor complex"/>
    <property type="evidence" value="ECO:0007669"/>
    <property type="project" value="TreeGrafter"/>
</dbReference>
<feature type="region of interest" description="Disordered" evidence="5">
    <location>
        <begin position="13"/>
        <end position="42"/>
    </location>
</feature>
<keyword evidence="3" id="KW-0507">mRNA processing</keyword>
<dbReference type="HOGENOM" id="CLU_555722_0_0_1"/>
<reference evidence="7 8" key="1">
    <citation type="journal article" date="2012" name="Eukaryot. Cell">
        <title>Genome sequence of the Trichosporon asahii environmental strain CBS 8904.</title>
        <authorList>
            <person name="Yang R.Y."/>
            <person name="Li H.T."/>
            <person name="Zhu H."/>
            <person name="Zhou G.P."/>
            <person name="Wang M."/>
            <person name="Wang L."/>
        </authorList>
    </citation>
    <scope>NUCLEOTIDE SEQUENCE [LARGE SCALE GENOMIC DNA]</scope>
    <source>
        <strain evidence="7 8">CBS 8904</strain>
    </source>
</reference>
<sequence>MAASLAAYGIDPSTAVKEEALVEDAAEEGDSDSDSDSDDEVSFVMNAGRGLDLRHGAKQQSHVIGIGKWAHTATSSAPPAASPAPLTGTPSKDALTDYTPAARPGVATSQPAPAAAVPPSAAVTDVKSVPQAGNGPPPTTPLPHSNLAVQTAPANGPHINPTNPTGIIPSTGTSVYDVDVAQFEGSGQMWRRPGSDISDWFNYGFDEVTYPKFLKYRQDMEQGRAALMGNMNQMTPEVAQLLHLPMGQVNNMQQLQMQQQMQQMMAMQGMDQAMFMQMQQMQNMQNQAQGGGQIDGNGQPHGEQEEGSIPQEIEAVPPSGPRGAPASRGGAAIRGRVPTGPRVPAPRGPKNRFRDKDRVTDSAAGSLDYGAEGGSVPHSREASHSRSPSPYERYERRERSRSPSRSRDRSRERERDRDWERDRERERDRDRERERDRDRDRDSRSSRRNRHADGEEGEYQSHDDERSSRRKRSRSVEEERPRRSTRARRER</sequence>
<name>K1VP90_TRIAC</name>